<evidence type="ECO:0000313" key="3">
    <source>
        <dbReference type="Proteomes" id="UP000243629"/>
    </source>
</evidence>
<feature type="domain" description="DUF637" evidence="1">
    <location>
        <begin position="14"/>
        <end position="86"/>
    </location>
</feature>
<dbReference type="STRING" id="1720063.SAMN05216217_1324"/>
<reference evidence="3" key="1">
    <citation type="submission" date="2016-10" db="EMBL/GenBank/DDBJ databases">
        <authorList>
            <person name="Varghese N."/>
            <person name="Submissions S."/>
        </authorList>
    </citation>
    <scope>NUCLEOTIDE SEQUENCE [LARGE SCALE GENOMIC DNA]</scope>
    <source>
        <strain evidence="3">DSM 24213</strain>
    </source>
</reference>
<dbReference type="Proteomes" id="UP000243629">
    <property type="component" value="Unassembled WGS sequence"/>
</dbReference>
<sequence>MGLRAAPRRWRKLALLGGSLEDNLQAALTSQLQHLLQASVFNAVGDYAQATNLEDGTAGKVALHALVGGMLSEATGGDFATGALAAGANEALIEQLSGVIKGDKSLELAVSQLIGIAAATVTGGDYAKAAELAKNATAYNRQLHPSERELAKRLAEASEGKYTQEEIEEQMRLAGIRGTEIHSATDIVATQDGIYDPGGNWVPLGDSHFVQVYGKANPEVIAYIKSNIDLYEWSHYAETGFDRYVKQDWDGVASGAERDRLTGYALDENGGYRVPVVVDGVVHHPRFHQCGGAECIFVGANIDFSDPATLSWIRAADADYIDRTAKAIALAGAVGPSSVVATASFGSTGLGLLSSYLSEDIGVGLSSAAIGEGFVRYSVSRGLSIEAANRINNSINFVDGWGVLLERVLE</sequence>
<dbReference type="Pfam" id="PF04830">
    <property type="entry name" value="DUF637"/>
    <property type="match status" value="1"/>
</dbReference>
<name>A0A1I4UR31_9GAMM</name>
<evidence type="ECO:0000313" key="2">
    <source>
        <dbReference type="EMBL" id="SFM91439.1"/>
    </source>
</evidence>
<organism evidence="2 3">
    <name type="scientific">Halopseudomonas yangmingensis</name>
    <dbReference type="NCBI Taxonomy" id="1720063"/>
    <lineage>
        <taxon>Bacteria</taxon>
        <taxon>Pseudomonadati</taxon>
        <taxon>Pseudomonadota</taxon>
        <taxon>Gammaproteobacteria</taxon>
        <taxon>Pseudomonadales</taxon>
        <taxon>Pseudomonadaceae</taxon>
        <taxon>Halopseudomonas</taxon>
    </lineage>
</organism>
<dbReference type="EMBL" id="FOUI01000032">
    <property type="protein sequence ID" value="SFM91439.1"/>
    <property type="molecule type" value="Genomic_DNA"/>
</dbReference>
<dbReference type="AlphaFoldDB" id="A0A1I4UR31"/>
<accession>A0A1I4UR31</accession>
<gene>
    <name evidence="2" type="ORF">SAMN05216217_1324</name>
</gene>
<proteinExistence type="predicted"/>
<evidence type="ECO:0000259" key="1">
    <source>
        <dbReference type="Pfam" id="PF04830"/>
    </source>
</evidence>
<keyword evidence="3" id="KW-1185">Reference proteome</keyword>
<protein>
    <submittedName>
        <fullName evidence="2">Filamentous hemagglutinin</fullName>
    </submittedName>
</protein>
<dbReference type="InterPro" id="IPR006915">
    <property type="entry name" value="DUF637_hemagglutn_put"/>
</dbReference>